<organism evidence="10 11">
    <name type="scientific">Stentor coeruleus</name>
    <dbReference type="NCBI Taxonomy" id="5963"/>
    <lineage>
        <taxon>Eukaryota</taxon>
        <taxon>Sar</taxon>
        <taxon>Alveolata</taxon>
        <taxon>Ciliophora</taxon>
        <taxon>Postciliodesmatophora</taxon>
        <taxon>Heterotrichea</taxon>
        <taxon>Heterotrichida</taxon>
        <taxon>Stentoridae</taxon>
        <taxon>Stentor</taxon>
    </lineage>
</organism>
<comment type="caution">
    <text evidence="10">The sequence shown here is derived from an EMBL/GenBank/DDBJ whole genome shotgun (WGS) entry which is preliminary data.</text>
</comment>
<dbReference type="Proteomes" id="UP000187209">
    <property type="component" value="Unassembled WGS sequence"/>
</dbReference>
<keyword evidence="7" id="KW-0931">ER-Golgi transport</keyword>
<feature type="compositionally biased region" description="Basic and acidic residues" evidence="9">
    <location>
        <begin position="884"/>
        <end position="893"/>
    </location>
</feature>
<feature type="compositionally biased region" description="Pro residues" evidence="9">
    <location>
        <begin position="967"/>
        <end position="986"/>
    </location>
</feature>
<dbReference type="GO" id="GO:0090110">
    <property type="term" value="P:COPII-coated vesicle cargo loading"/>
    <property type="evidence" value="ECO:0007669"/>
    <property type="project" value="TreeGrafter"/>
</dbReference>
<dbReference type="Gene3D" id="2.130.10.10">
    <property type="entry name" value="YVTN repeat-like/Quinoprotein amine dehydrogenase"/>
    <property type="match status" value="1"/>
</dbReference>
<evidence type="ECO:0000256" key="9">
    <source>
        <dbReference type="SAM" id="MobiDB-lite"/>
    </source>
</evidence>
<evidence type="ECO:0000256" key="8">
    <source>
        <dbReference type="ARBA" id="ARBA00022927"/>
    </source>
</evidence>
<dbReference type="GO" id="GO:0030127">
    <property type="term" value="C:COPII vesicle coat"/>
    <property type="evidence" value="ECO:0007669"/>
    <property type="project" value="TreeGrafter"/>
</dbReference>
<dbReference type="InterPro" id="IPR040251">
    <property type="entry name" value="SEC31-like"/>
</dbReference>
<dbReference type="PRINTS" id="PR01217">
    <property type="entry name" value="PRICHEXTENSN"/>
</dbReference>
<dbReference type="GO" id="GO:0015031">
    <property type="term" value="P:protein transport"/>
    <property type="evidence" value="ECO:0007669"/>
    <property type="project" value="UniProtKB-KW"/>
</dbReference>
<comment type="subcellular location">
    <subcellularLocation>
        <location evidence="1">Endoplasmic reticulum</location>
    </subcellularLocation>
</comment>
<keyword evidence="5" id="KW-0677">Repeat</keyword>
<evidence type="ECO:0000256" key="2">
    <source>
        <dbReference type="ARBA" id="ARBA00009358"/>
    </source>
</evidence>
<gene>
    <name evidence="10" type="ORF">SteCoe_1612</name>
</gene>
<keyword evidence="6" id="KW-0256">Endoplasmic reticulum</keyword>
<feature type="compositionally biased region" description="Basic and acidic residues" evidence="9">
    <location>
        <begin position="920"/>
        <end position="947"/>
    </location>
</feature>
<dbReference type="GO" id="GO:0070971">
    <property type="term" value="C:endoplasmic reticulum exit site"/>
    <property type="evidence" value="ECO:0007669"/>
    <property type="project" value="TreeGrafter"/>
</dbReference>
<dbReference type="PANTHER" id="PTHR13923">
    <property type="entry name" value="SEC31-RELATED PROTEIN"/>
    <property type="match status" value="1"/>
</dbReference>
<dbReference type="PANTHER" id="PTHR13923:SF11">
    <property type="entry name" value="SECRETORY 31, ISOFORM D"/>
    <property type="match status" value="1"/>
</dbReference>
<evidence type="ECO:0000256" key="7">
    <source>
        <dbReference type="ARBA" id="ARBA00022892"/>
    </source>
</evidence>
<dbReference type="SUPFAM" id="SSF50978">
    <property type="entry name" value="WD40 repeat-like"/>
    <property type="match status" value="1"/>
</dbReference>
<dbReference type="InterPro" id="IPR015943">
    <property type="entry name" value="WD40/YVTN_repeat-like_dom_sf"/>
</dbReference>
<comment type="similarity">
    <text evidence="2">Belongs to the WD repeat SEC31 family.</text>
</comment>
<dbReference type="InterPro" id="IPR001680">
    <property type="entry name" value="WD40_rpt"/>
</dbReference>
<evidence type="ECO:0000256" key="6">
    <source>
        <dbReference type="ARBA" id="ARBA00022824"/>
    </source>
</evidence>
<dbReference type="EMBL" id="MPUH01000017">
    <property type="protein sequence ID" value="OMJ95073.1"/>
    <property type="molecule type" value="Genomic_DNA"/>
</dbReference>
<reference evidence="10 11" key="1">
    <citation type="submission" date="2016-11" db="EMBL/GenBank/DDBJ databases">
        <title>The macronuclear genome of Stentor coeruleus: a giant cell with tiny introns.</title>
        <authorList>
            <person name="Slabodnick M."/>
            <person name="Ruby J.G."/>
            <person name="Reiff S.B."/>
            <person name="Swart E.C."/>
            <person name="Gosai S."/>
            <person name="Prabakaran S."/>
            <person name="Witkowska E."/>
            <person name="Larue G.E."/>
            <person name="Fisher S."/>
            <person name="Freeman R.M."/>
            <person name="Gunawardena J."/>
            <person name="Chu W."/>
            <person name="Stover N.A."/>
            <person name="Gregory B.D."/>
            <person name="Nowacki M."/>
            <person name="Derisi J."/>
            <person name="Roy S.W."/>
            <person name="Marshall W.F."/>
            <person name="Sood P."/>
        </authorList>
    </citation>
    <scope>NUCLEOTIDE SEQUENCE [LARGE SCALE GENOMIC DNA]</scope>
    <source>
        <strain evidence="10">WM001</strain>
    </source>
</reference>
<accession>A0A1R2D1F5</accession>
<evidence type="ECO:0000256" key="1">
    <source>
        <dbReference type="ARBA" id="ARBA00004240"/>
    </source>
</evidence>
<evidence type="ECO:0000256" key="5">
    <source>
        <dbReference type="ARBA" id="ARBA00022737"/>
    </source>
</evidence>
<feature type="region of interest" description="Disordered" evidence="9">
    <location>
        <begin position="799"/>
        <end position="1002"/>
    </location>
</feature>
<dbReference type="GO" id="GO:0007029">
    <property type="term" value="P:endoplasmic reticulum organization"/>
    <property type="evidence" value="ECO:0007669"/>
    <property type="project" value="TreeGrafter"/>
</dbReference>
<feature type="region of interest" description="Disordered" evidence="9">
    <location>
        <begin position="756"/>
        <end position="781"/>
    </location>
</feature>
<feature type="compositionally biased region" description="Basic and acidic residues" evidence="9">
    <location>
        <begin position="844"/>
        <end position="857"/>
    </location>
</feature>
<dbReference type="OrthoDB" id="542917at2759"/>
<proteinExistence type="inferred from homology"/>
<dbReference type="Pfam" id="PF00400">
    <property type="entry name" value="WD40"/>
    <property type="match status" value="2"/>
</dbReference>
<dbReference type="SMART" id="SM00320">
    <property type="entry name" value="WD40"/>
    <property type="match status" value="6"/>
</dbReference>
<evidence type="ECO:0000313" key="10">
    <source>
        <dbReference type="EMBL" id="OMJ95073.1"/>
    </source>
</evidence>
<dbReference type="GO" id="GO:0005198">
    <property type="term" value="F:structural molecule activity"/>
    <property type="evidence" value="ECO:0007669"/>
    <property type="project" value="TreeGrafter"/>
</dbReference>
<name>A0A1R2D1F5_9CILI</name>
<keyword evidence="3" id="KW-0813">Transport</keyword>
<sequence length="1066" mass="119492">MAWDDNLLALGSDTLSLHLLQTSSFTQIQSLTPRSGITCLEWSKTPEVILASGSHTGSISFWKKSQLLSDPSKSLIKEDKILDNVPITNLQFCPSKPNLLAVGASDLFIFNLEVGLTKQDQSKYVFKLGKNQMEGKRLTSIAWNPQVQYILAAASQNCAASVWDLRGNQTLFTVHDSTYLNKSYCSGIAWNPDIPTQFIMAYDDLENPNLQIWDLRKHEQPVKELKNNHKTGVTALSWCPYDSSIFASCDRSGYTSFWNFKQGQVFNKIDHELDSPPKSLKWVPKNHGLIAVGGEDGKIELRNLYTPAVSNNSKPRVTEGEENSPCKKPEFVFTPNWLSKKSSVAIGYNGKISTFNSLSNKVTVTSAPNTNSHIKSKVEKAHKLFLEGKFKELSSSFAEHCDAEMKLQWEIISSKFSGNKSNILSLLGFDKDSIDKATEKHTGKKRGHHEEAPKGHKENFQDTFSFVELSGKDAEDFFNKAGAKNEEVKQQVEIRKSEPEFMQTISETISKNINWDEGSERLIRENIILGNLEAAIDCAMMCGRTAEALIIAAHGGENLFNITREMVLSSSKDKYLRNSFLPLLTGNVNELMEKIDVEKWKEALTIFIINNSQSSLVVNLAEKLEDNSMFGPALACFVYAGSSERVFGSWVNQFRHSVNNGVDYETATFNLFFNAILYAESFRFFDSEILESIYFEYLTMLFKQGLTTQALEIMQHLKSPKHSMPLMVLVEKHIKANSGNVKVPWKTVNVPMMKAKTPTKPKEIVQERSIGQVKTQHEHPRPVIPKEVAMPVPIKTAFQEPARGPFGDSARGPFPESSKTQDPSYEQRKNNVLPPPPPKPMTTEPKKSPFGEIKDLPPPDVKAPIPARPIEKTVNLPPPPPPNKPKEPVKHEPILPPPPSKPNEPFKHEPILPPPPPVHKPIEHIHPEPSREISKPLENQIKPESHFQPDTFKPPPKPEERKTVPQPVVPRPTPPAKFTPPIPSRVPPRTQSTSDGVDLSGIPQHLMPLASKWENTIKESSIASNPKILKDIEMKMQDFFNKLKNNGLDEKTLALVNELTDAFIEG</sequence>
<keyword evidence="4" id="KW-0853">WD repeat</keyword>
<dbReference type="InterPro" id="IPR036322">
    <property type="entry name" value="WD40_repeat_dom_sf"/>
</dbReference>
<dbReference type="AlphaFoldDB" id="A0A1R2D1F5"/>
<evidence type="ECO:0000256" key="3">
    <source>
        <dbReference type="ARBA" id="ARBA00022448"/>
    </source>
</evidence>
<keyword evidence="8" id="KW-0653">Protein transport</keyword>
<dbReference type="Gene3D" id="1.25.40.1030">
    <property type="match status" value="1"/>
</dbReference>
<evidence type="ECO:0000313" key="11">
    <source>
        <dbReference type="Proteomes" id="UP000187209"/>
    </source>
</evidence>
<keyword evidence="11" id="KW-1185">Reference proteome</keyword>
<evidence type="ECO:0000256" key="4">
    <source>
        <dbReference type="ARBA" id="ARBA00022574"/>
    </source>
</evidence>
<protein>
    <submittedName>
        <fullName evidence="10">Uncharacterized protein</fullName>
    </submittedName>
</protein>